<feature type="region of interest" description="Disordered" evidence="1">
    <location>
        <begin position="1"/>
        <end position="77"/>
    </location>
</feature>
<dbReference type="GO" id="GO:0000137">
    <property type="term" value="C:Golgi cis cisterna"/>
    <property type="evidence" value="ECO:0007669"/>
    <property type="project" value="TreeGrafter"/>
</dbReference>
<evidence type="ECO:0000313" key="3">
    <source>
        <dbReference type="Proteomes" id="UP000240080"/>
    </source>
</evidence>
<dbReference type="EMBL" id="AJFE02098954">
    <property type="status" value="NOT_ANNOTATED_CDS"/>
    <property type="molecule type" value="Genomic_DNA"/>
</dbReference>
<dbReference type="PANTHER" id="PTHR10881">
    <property type="entry name" value="GOLGIN SUBFAMILY A MEMBER-RELATED"/>
    <property type="match status" value="1"/>
</dbReference>
<reference evidence="2" key="2">
    <citation type="submission" date="2025-08" db="UniProtKB">
        <authorList>
            <consortium name="Ensembl"/>
        </authorList>
    </citation>
    <scope>IDENTIFICATION</scope>
</reference>
<evidence type="ECO:0000256" key="1">
    <source>
        <dbReference type="SAM" id="MobiDB-lite"/>
    </source>
</evidence>
<dbReference type="Ensembl" id="ENSPPAT00000051871.1">
    <property type="protein sequence ID" value="ENSPPAP00000029023.1"/>
    <property type="gene ID" value="ENSPPAG00000037540.1"/>
</dbReference>
<dbReference type="OMA" id="MMWPPLP"/>
<dbReference type="AlphaFoldDB" id="A0A2R9BI76"/>
<dbReference type="GO" id="GO:0005801">
    <property type="term" value="C:cis-Golgi network"/>
    <property type="evidence" value="ECO:0007669"/>
    <property type="project" value="TreeGrafter"/>
</dbReference>
<dbReference type="GO" id="GO:0032580">
    <property type="term" value="C:Golgi cisterna membrane"/>
    <property type="evidence" value="ECO:0007669"/>
    <property type="project" value="TreeGrafter"/>
</dbReference>
<dbReference type="Proteomes" id="UP000240080">
    <property type="component" value="Chromosome 15"/>
</dbReference>
<dbReference type="Bgee" id="ENSPPAG00000037540">
    <property type="expression patterns" value="Expressed in testis and 4 other cell types or tissues"/>
</dbReference>
<dbReference type="STRING" id="9597.ENSPPAP00000029023"/>
<accession>A0A2R9BI76</accession>
<reference evidence="2 3" key="1">
    <citation type="journal article" date="2012" name="Nature">
        <title>The bonobo genome compared with the chimpanzee and human genomes.</title>
        <authorList>
            <person name="Prufer K."/>
            <person name="Munch K."/>
            <person name="Hellmann I."/>
            <person name="Akagi K."/>
            <person name="Miller J.R."/>
            <person name="Walenz B."/>
            <person name="Koren S."/>
            <person name="Sutton G."/>
            <person name="Kodira C."/>
            <person name="Winer R."/>
            <person name="Knight J.R."/>
            <person name="Mullikin J.C."/>
            <person name="Meader S.J."/>
            <person name="Ponting C.P."/>
            <person name="Lunter G."/>
            <person name="Higashino S."/>
            <person name="Hobolth A."/>
            <person name="Dutheil J."/>
            <person name="Karakoc E."/>
            <person name="Alkan C."/>
            <person name="Sajjadian S."/>
            <person name="Catacchio C.R."/>
            <person name="Ventura M."/>
            <person name="Marques-Bonet T."/>
            <person name="Eichler E.E."/>
            <person name="Andre C."/>
            <person name="Atencia R."/>
            <person name="Mugisha L."/>
            <person name="Junhold J."/>
            <person name="Patterson N."/>
            <person name="Siebauer M."/>
            <person name="Good J.M."/>
            <person name="Fischer A."/>
            <person name="Ptak S.E."/>
            <person name="Lachmann M."/>
            <person name="Symer D.E."/>
            <person name="Mailund T."/>
            <person name="Schierup M.H."/>
            <person name="Andres A.M."/>
            <person name="Kelso J."/>
            <person name="Paabo S."/>
        </authorList>
    </citation>
    <scope>NUCLEOTIDE SEQUENCE [LARGE SCALE GENOMIC DNA]</scope>
</reference>
<reference evidence="2" key="3">
    <citation type="submission" date="2025-09" db="UniProtKB">
        <authorList>
            <consortium name="Ensembl"/>
        </authorList>
    </citation>
    <scope>IDENTIFICATION</scope>
</reference>
<organism evidence="2 3">
    <name type="scientific">Pan paniscus</name>
    <name type="common">Pygmy chimpanzee</name>
    <name type="synonym">Bonobo</name>
    <dbReference type="NCBI Taxonomy" id="9597"/>
    <lineage>
        <taxon>Eukaryota</taxon>
        <taxon>Metazoa</taxon>
        <taxon>Chordata</taxon>
        <taxon>Craniata</taxon>
        <taxon>Vertebrata</taxon>
        <taxon>Euteleostomi</taxon>
        <taxon>Mammalia</taxon>
        <taxon>Eutheria</taxon>
        <taxon>Euarchontoglires</taxon>
        <taxon>Primates</taxon>
        <taxon>Haplorrhini</taxon>
        <taxon>Catarrhini</taxon>
        <taxon>Hominidae</taxon>
        <taxon>Pan</taxon>
    </lineage>
</organism>
<name>A0A2R9BI76_PANPA</name>
<sequence length="90" mass="9731">MWPQARLPPHPAMAEETRQSKLAAAKRKLKEYWQRNSPGVPAGAKRNRKTNGSIHETATSGGCHSPGDVSSWGQGTQGAVEDCGWTVGYL</sequence>
<dbReference type="InterPro" id="IPR024858">
    <property type="entry name" value="GOLGA"/>
</dbReference>
<proteinExistence type="predicted"/>
<evidence type="ECO:0000313" key="2">
    <source>
        <dbReference type="Ensembl" id="ENSPPAP00000029023.1"/>
    </source>
</evidence>
<feature type="compositionally biased region" description="Pro residues" evidence="1">
    <location>
        <begin position="1"/>
        <end position="11"/>
    </location>
</feature>
<protein>
    <submittedName>
        <fullName evidence="2">Uncharacterized protein</fullName>
    </submittedName>
</protein>
<keyword evidence="3" id="KW-1185">Reference proteome</keyword>
<dbReference type="PANTHER" id="PTHR10881:SF7">
    <property type="entry name" value="GOLGIN SUBFAMILY A MEMBER 8C-RELATED"/>
    <property type="match status" value="1"/>
</dbReference>
<feature type="compositionally biased region" description="Polar residues" evidence="1">
    <location>
        <begin position="50"/>
        <end position="62"/>
    </location>
</feature>
<dbReference type="GeneTree" id="ENSGT00530000062932"/>
<dbReference type="GO" id="GO:0007030">
    <property type="term" value="P:Golgi organization"/>
    <property type="evidence" value="ECO:0007669"/>
    <property type="project" value="TreeGrafter"/>
</dbReference>